<feature type="transmembrane region" description="Helical" evidence="1">
    <location>
        <begin position="21"/>
        <end position="41"/>
    </location>
</feature>
<dbReference type="Proteomes" id="UP000186079">
    <property type="component" value="Unassembled WGS sequence"/>
</dbReference>
<keyword evidence="1" id="KW-0812">Transmembrane</keyword>
<feature type="transmembrane region" description="Helical" evidence="1">
    <location>
        <begin position="166"/>
        <end position="183"/>
    </location>
</feature>
<dbReference type="EMBL" id="FTMC01000008">
    <property type="protein sequence ID" value="SIQ64936.1"/>
    <property type="molecule type" value="Genomic_DNA"/>
</dbReference>
<sequence length="209" mass="24232">MIQDKVLDFLYERAAPLFTAARFFCFSGSVFWITDSFSLVWDFEFWASSSSDAGARFLDVFFSISVAEFLLLLISSFLAVPILVRWILLMLSRREVSRIAYKDCLRDIHDSVSDLNADQVKVAVRDAYPKAALAERKIKRVIDITEVYAFSLLFFFYEFLAGRSGGAFTFLLIPFPLVVYLLVQRLLFFYARHIYYCKCVAARFAKFRI</sequence>
<reference evidence="2 3" key="1">
    <citation type="submission" date="2017-01" db="EMBL/GenBank/DDBJ databases">
        <authorList>
            <person name="Mah S.A."/>
            <person name="Swanson W.J."/>
            <person name="Moy G.W."/>
            <person name="Vacquier V.D."/>
        </authorList>
    </citation>
    <scope>NUCLEOTIDE SEQUENCE [LARGE SCALE GENOMIC DNA]</scope>
    <source>
        <strain evidence="2 3">ATCC 29606</strain>
    </source>
</reference>
<name>A0A1N6UHX8_9PSED</name>
<evidence type="ECO:0000313" key="2">
    <source>
        <dbReference type="EMBL" id="SIQ64936.1"/>
    </source>
</evidence>
<proteinExistence type="predicted"/>
<feature type="transmembrane region" description="Helical" evidence="1">
    <location>
        <begin position="141"/>
        <end position="160"/>
    </location>
</feature>
<feature type="transmembrane region" description="Helical" evidence="1">
    <location>
        <begin position="61"/>
        <end position="88"/>
    </location>
</feature>
<dbReference type="AlphaFoldDB" id="A0A1N6UHX8"/>
<protein>
    <submittedName>
        <fullName evidence="2">Uncharacterized protein</fullName>
    </submittedName>
</protein>
<keyword evidence="1" id="KW-1133">Transmembrane helix</keyword>
<organism evidence="2 3">
    <name type="scientific">Pseudomonas flexibilis</name>
    <dbReference type="NCBI Taxonomy" id="706570"/>
    <lineage>
        <taxon>Bacteria</taxon>
        <taxon>Pseudomonadati</taxon>
        <taxon>Pseudomonadota</taxon>
        <taxon>Gammaproteobacteria</taxon>
        <taxon>Pseudomonadales</taxon>
        <taxon>Pseudomonadaceae</taxon>
        <taxon>Pseudomonas</taxon>
    </lineage>
</organism>
<evidence type="ECO:0000313" key="3">
    <source>
        <dbReference type="Proteomes" id="UP000186079"/>
    </source>
</evidence>
<dbReference type="RefSeq" id="WP_139326713.1">
    <property type="nucleotide sequence ID" value="NZ_FTMC01000008.1"/>
</dbReference>
<gene>
    <name evidence="2" type="ORF">SAMN05421672_108145</name>
</gene>
<accession>A0A1N6UHX8</accession>
<keyword evidence="1" id="KW-0472">Membrane</keyword>
<evidence type="ECO:0000256" key="1">
    <source>
        <dbReference type="SAM" id="Phobius"/>
    </source>
</evidence>